<comment type="caution">
    <text evidence="1">The sequence shown here is derived from an EMBL/GenBank/DDBJ whole genome shotgun (WGS) entry which is preliminary data.</text>
</comment>
<gene>
    <name evidence="1" type="ORF">BES34_002535</name>
</gene>
<sequence>MRFAHARQKLHGVGKVTEAEERSIITQESFSRTWKFRLSMFCPLQKTEDRRLKTVAARS</sequence>
<evidence type="ECO:0000313" key="2">
    <source>
        <dbReference type="Proteomes" id="UP000094669"/>
    </source>
</evidence>
<keyword evidence="2" id="KW-1185">Reference proteome</keyword>
<organism evidence="1 2">
    <name type="scientific">Leptospira inadai serovar Lyme</name>
    <dbReference type="NCBI Taxonomy" id="293084"/>
    <lineage>
        <taxon>Bacteria</taxon>
        <taxon>Pseudomonadati</taxon>
        <taxon>Spirochaetota</taxon>
        <taxon>Spirochaetia</taxon>
        <taxon>Leptospirales</taxon>
        <taxon>Leptospiraceae</taxon>
        <taxon>Leptospira</taxon>
    </lineage>
</organism>
<name>A0ABX4YNC2_9LEPT</name>
<proteinExistence type="predicted"/>
<reference evidence="1" key="1">
    <citation type="submission" date="2018-01" db="EMBL/GenBank/DDBJ databases">
        <title>Genomic characterization of Leptospira inadai serogroup Lyme isolated from captured rat in Brazil and comparative analysis with human reference strain.</title>
        <authorList>
            <person name="Moreno L.Z."/>
            <person name="Loureiro A.P."/>
            <person name="Miraglia F."/>
            <person name="Kremer F.S."/>
            <person name="Eslabao M.R."/>
            <person name="Dellagostin O.A."/>
            <person name="Lilenbaum W."/>
            <person name="Moreno A.M."/>
        </authorList>
    </citation>
    <scope>NUCLEOTIDE SEQUENCE [LARGE SCALE GENOMIC DNA]</scope>
    <source>
        <strain evidence="1">M34/99</strain>
    </source>
</reference>
<accession>A0ABX4YNC2</accession>
<dbReference type="EMBL" id="MCRM02000002">
    <property type="protein sequence ID" value="PNV76694.1"/>
    <property type="molecule type" value="Genomic_DNA"/>
</dbReference>
<evidence type="ECO:0000313" key="1">
    <source>
        <dbReference type="EMBL" id="PNV76694.1"/>
    </source>
</evidence>
<protein>
    <submittedName>
        <fullName evidence="1">Uncharacterized protein</fullName>
    </submittedName>
</protein>
<dbReference type="Proteomes" id="UP000094669">
    <property type="component" value="Unassembled WGS sequence"/>
</dbReference>